<keyword evidence="4" id="KW-0067">ATP-binding</keyword>
<reference evidence="7" key="1">
    <citation type="submission" date="2018-10" db="EMBL/GenBank/DDBJ databases">
        <title>FDA dAtabase for Regulatory Grade micrObial Sequences (FDA-ARGOS): Supporting development and validation of Infectious Disease Dx tests.</title>
        <authorList>
            <person name="Kerrigan L."/>
            <person name="Tallon L."/>
            <person name="Sadzewicz L."/>
            <person name="Sengamalay N."/>
            <person name="Ott S."/>
            <person name="Godinez A."/>
            <person name="Nagaraj S."/>
            <person name="Vavikolanu K."/>
            <person name="Nadendla S."/>
            <person name="George J."/>
            <person name="Sichtig H."/>
        </authorList>
    </citation>
    <scope>NUCLEOTIDE SEQUENCE [LARGE SCALE GENOMIC DNA]</scope>
    <source>
        <strain evidence="7">FDAARGOS_311</strain>
    </source>
</reference>
<evidence type="ECO:0000256" key="1">
    <source>
        <dbReference type="ARBA" id="ARBA00004141"/>
    </source>
</evidence>
<proteinExistence type="inferred from homology"/>
<dbReference type="SUPFAM" id="SSF52540">
    <property type="entry name" value="P-loop containing nucleoside triphosphate hydrolases"/>
    <property type="match status" value="1"/>
</dbReference>
<gene>
    <name evidence="6" type="ORF">CAN33_0011215</name>
</gene>
<comment type="similarity">
    <text evidence="2">Belongs to the ABC transporter superfamily. ABCC family. Conjugate transporter (TC 3.A.1.208) subfamily.</text>
</comment>
<comment type="caution">
    <text evidence="6">The sequence shown here is derived from an EMBL/GenBank/DDBJ whole genome shotgun (WGS) entry which is preliminary data.</text>
</comment>
<protein>
    <submittedName>
        <fullName evidence="6">Putative integral membrane protein</fullName>
    </submittedName>
</protein>
<dbReference type="VEuPathDB" id="FungiDB:ASPNIDRAFT2_127919"/>
<sequence length="139" mass="15511">MAMALNIRCYVNLEQEMNSMQRILSFATTTPTERDTQMDLSLPEAFSQEEPLEFSGLVVHHASHLPPVLKRISFSIALNTRVDAIDRTGVGKSSLLLALFRFLEACHGQISIDGIGTSQVPVARLRNRLAIIPQYLVLF</sequence>
<evidence type="ECO:0000256" key="3">
    <source>
        <dbReference type="ARBA" id="ARBA00022741"/>
    </source>
</evidence>
<evidence type="ECO:0000313" key="7">
    <source>
        <dbReference type="Proteomes" id="UP000197666"/>
    </source>
</evidence>
<dbReference type="VEuPathDB" id="FungiDB:ATCC64974_26050"/>
<dbReference type="AlphaFoldDB" id="A0A254U6C6"/>
<dbReference type="GO" id="GO:0005524">
    <property type="term" value="F:ATP binding"/>
    <property type="evidence" value="ECO:0007669"/>
    <property type="project" value="UniProtKB-KW"/>
</dbReference>
<dbReference type="GO" id="GO:0016887">
    <property type="term" value="F:ATP hydrolysis activity"/>
    <property type="evidence" value="ECO:0007669"/>
    <property type="project" value="InterPro"/>
</dbReference>
<evidence type="ECO:0000313" key="6">
    <source>
        <dbReference type="EMBL" id="TPR05789.1"/>
    </source>
</evidence>
<feature type="domain" description="ABC transporter" evidence="5">
    <location>
        <begin position="69"/>
        <end position="138"/>
    </location>
</feature>
<dbReference type="PANTHER" id="PTHR24223:SF456">
    <property type="entry name" value="MULTIDRUG RESISTANCE-ASSOCIATED PROTEIN LETHAL(2)03659"/>
    <property type="match status" value="1"/>
</dbReference>
<name>A0A254U6C6_ASPNG</name>
<dbReference type="Gene3D" id="3.40.50.300">
    <property type="entry name" value="P-loop containing nucleotide triphosphate hydrolases"/>
    <property type="match status" value="1"/>
</dbReference>
<evidence type="ECO:0000259" key="5">
    <source>
        <dbReference type="Pfam" id="PF00005"/>
    </source>
</evidence>
<dbReference type="InterPro" id="IPR003439">
    <property type="entry name" value="ABC_transporter-like_ATP-bd"/>
</dbReference>
<organism evidence="6 7">
    <name type="scientific">Aspergillus niger</name>
    <dbReference type="NCBI Taxonomy" id="5061"/>
    <lineage>
        <taxon>Eukaryota</taxon>
        <taxon>Fungi</taxon>
        <taxon>Dikarya</taxon>
        <taxon>Ascomycota</taxon>
        <taxon>Pezizomycotina</taxon>
        <taxon>Eurotiomycetes</taxon>
        <taxon>Eurotiomycetidae</taxon>
        <taxon>Eurotiales</taxon>
        <taxon>Aspergillaceae</taxon>
        <taxon>Aspergillus</taxon>
        <taxon>Aspergillus subgen. Circumdati</taxon>
    </lineage>
</organism>
<dbReference type="InterPro" id="IPR050173">
    <property type="entry name" value="ABC_transporter_C-like"/>
</dbReference>
<dbReference type="Proteomes" id="UP000197666">
    <property type="component" value="Unassembled WGS sequence"/>
</dbReference>
<evidence type="ECO:0000256" key="2">
    <source>
        <dbReference type="ARBA" id="ARBA00009726"/>
    </source>
</evidence>
<dbReference type="Pfam" id="PF00005">
    <property type="entry name" value="ABC_tran"/>
    <property type="match status" value="1"/>
</dbReference>
<accession>A0A254U6C6</accession>
<evidence type="ECO:0000256" key="4">
    <source>
        <dbReference type="ARBA" id="ARBA00022840"/>
    </source>
</evidence>
<keyword evidence="3" id="KW-0547">Nucleotide-binding</keyword>
<dbReference type="EMBL" id="NKJJ02000011">
    <property type="protein sequence ID" value="TPR05789.1"/>
    <property type="molecule type" value="Genomic_DNA"/>
</dbReference>
<dbReference type="PANTHER" id="PTHR24223">
    <property type="entry name" value="ATP-BINDING CASSETTE SUB-FAMILY C"/>
    <property type="match status" value="1"/>
</dbReference>
<dbReference type="GO" id="GO:0042626">
    <property type="term" value="F:ATPase-coupled transmembrane transporter activity"/>
    <property type="evidence" value="ECO:0007669"/>
    <property type="project" value="TreeGrafter"/>
</dbReference>
<dbReference type="GO" id="GO:0016020">
    <property type="term" value="C:membrane"/>
    <property type="evidence" value="ECO:0007669"/>
    <property type="project" value="UniProtKB-SubCell"/>
</dbReference>
<comment type="subcellular location">
    <subcellularLocation>
        <location evidence="1">Membrane</location>
        <topology evidence="1">Multi-pass membrane protein</topology>
    </subcellularLocation>
</comment>
<dbReference type="InterPro" id="IPR027417">
    <property type="entry name" value="P-loop_NTPase"/>
</dbReference>